<evidence type="ECO:0000256" key="5">
    <source>
        <dbReference type="PROSITE-ProRule" id="PRU00560"/>
    </source>
</evidence>
<proteinExistence type="predicted"/>
<organism evidence="7 8">
    <name type="scientific">Paramicrobacterium chengjingii</name>
    <dbReference type="NCBI Taxonomy" id="2769067"/>
    <lineage>
        <taxon>Bacteria</taxon>
        <taxon>Bacillati</taxon>
        <taxon>Actinomycetota</taxon>
        <taxon>Actinomycetes</taxon>
        <taxon>Micrococcales</taxon>
        <taxon>Microbacteriaceae</taxon>
        <taxon>Paramicrobacterium</taxon>
    </lineage>
</organism>
<dbReference type="InterPro" id="IPR027417">
    <property type="entry name" value="P-loop_NTPase"/>
</dbReference>
<feature type="binding site" evidence="5">
    <location>
        <begin position="192"/>
        <end position="199"/>
    </location>
    <ligand>
        <name>ATP</name>
        <dbReference type="ChEBI" id="CHEBI:30616"/>
    </ligand>
</feature>
<evidence type="ECO:0000256" key="4">
    <source>
        <dbReference type="ARBA" id="ARBA00022840"/>
    </source>
</evidence>
<dbReference type="PROSITE" id="PS51198">
    <property type="entry name" value="UVRD_HELICASE_ATP_BIND"/>
    <property type="match status" value="1"/>
</dbReference>
<name>A0ABX6YMT4_9MICO</name>
<accession>A0ABX6YMT4</accession>
<keyword evidence="1 5" id="KW-0547">Nucleotide-binding</keyword>
<dbReference type="PANTHER" id="PTHR11070">
    <property type="entry name" value="UVRD / RECB / PCRA DNA HELICASE FAMILY MEMBER"/>
    <property type="match status" value="1"/>
</dbReference>
<dbReference type="SUPFAM" id="SSF52540">
    <property type="entry name" value="P-loop containing nucleoside triphosphate hydrolases"/>
    <property type="match status" value="1"/>
</dbReference>
<evidence type="ECO:0000256" key="1">
    <source>
        <dbReference type="ARBA" id="ARBA00022741"/>
    </source>
</evidence>
<dbReference type="Pfam" id="PF13245">
    <property type="entry name" value="AAA_19"/>
    <property type="match status" value="1"/>
</dbReference>
<evidence type="ECO:0000259" key="6">
    <source>
        <dbReference type="PROSITE" id="PS51198"/>
    </source>
</evidence>
<keyword evidence="4 5" id="KW-0067">ATP-binding</keyword>
<sequence>MDSAAHTTALSEEQEKLDEAFAGRDRILAHVDAQLATQTRDATQMARMQLLRRQRAELQNADHGLIFGRLDAHDRTVRHLGRVGIPGATDDDDPLVIDWRAPAARAFYTATPVDPQGQARRRHVRTLGREVVGVDDEPLDGSAETELVGEGALLAALGERRTGQMGSAAATLQREQDDVVRADARGPLIVQGGPGTGKTVVALHRVAYLLFTYPQLAAQGVLVIGPSPRFLDYIAQVLPALGETAVVSSTVDSLVPGIEVERAESRAIAELKGRASWQQSLMNYVAARVPQAEDLELLWEGESVVLPASSIARALAASTSGRSYHAARTAFAERIHELLADAVVEHSEALLAQAEEGFEDILGKIDAGLARSDDRALPDGARGSEIDGTFSDEDVERLRERISTDRALTQLLDEWWPTLEVESELRRLLTSRELLHLWMPSLSDSDVNLIVGEPTGWAPSDIPLLDALYDLIGSLDARGEQGEFLAERAAAQRDWVYGHVVIDEAQELTEMHWQMVLRRCPSRSITAVGDIDQTEAPHQHTTWEHAVGAALATRWTEARLTICYRTPSEVMALTGPVLARAGSRNEPPRAVRSVGIEPWERTVSADDLPASATAAVTTLAASWSGGTVGVVAPVSRVSDLRKAMPDVPVLTAAEAKGLEWDATLLIDPAGIAAEPRGWNGLYVALTRCTQELGQLHVNA</sequence>
<evidence type="ECO:0000313" key="7">
    <source>
        <dbReference type="EMBL" id="QPZ40179.1"/>
    </source>
</evidence>
<dbReference type="Gene3D" id="3.40.50.300">
    <property type="entry name" value="P-loop containing nucleotide triphosphate hydrolases"/>
    <property type="match status" value="2"/>
</dbReference>
<keyword evidence="8" id="KW-1185">Reference proteome</keyword>
<evidence type="ECO:0000256" key="2">
    <source>
        <dbReference type="ARBA" id="ARBA00022801"/>
    </source>
</evidence>
<reference evidence="7 8" key="1">
    <citation type="submission" date="2020-12" db="EMBL/GenBank/DDBJ databases">
        <title>Microbacterium sp. HY060.</title>
        <authorList>
            <person name="Zhou J."/>
        </authorList>
    </citation>
    <scope>NUCLEOTIDE SEQUENCE [LARGE SCALE GENOMIC DNA]</scope>
    <source>
        <strain evidence="7 8">HY60</strain>
    </source>
</reference>
<dbReference type="PANTHER" id="PTHR11070:SF45">
    <property type="entry name" value="DNA 3'-5' HELICASE"/>
    <property type="match status" value="1"/>
</dbReference>
<dbReference type="InterPro" id="IPR000212">
    <property type="entry name" value="DNA_helicase_UvrD/REP"/>
</dbReference>
<dbReference type="InterPro" id="IPR014016">
    <property type="entry name" value="UvrD-like_ATP-bd"/>
</dbReference>
<dbReference type="Proteomes" id="UP000662814">
    <property type="component" value="Chromosome"/>
</dbReference>
<evidence type="ECO:0000256" key="3">
    <source>
        <dbReference type="ARBA" id="ARBA00022806"/>
    </source>
</evidence>
<protein>
    <submittedName>
        <fullName evidence="7">AAA family ATPase</fullName>
    </submittedName>
</protein>
<keyword evidence="3 5" id="KW-0347">Helicase</keyword>
<feature type="domain" description="UvrD-like helicase ATP-binding" evidence="6">
    <location>
        <begin position="171"/>
        <end position="567"/>
    </location>
</feature>
<dbReference type="EMBL" id="CP061169">
    <property type="protein sequence ID" value="QPZ40179.1"/>
    <property type="molecule type" value="Genomic_DNA"/>
</dbReference>
<keyword evidence="2 5" id="KW-0378">Hydrolase</keyword>
<evidence type="ECO:0000313" key="8">
    <source>
        <dbReference type="Proteomes" id="UP000662814"/>
    </source>
</evidence>
<gene>
    <name evidence="7" type="ORF">HCR76_03870</name>
</gene>